<protein>
    <recommendedName>
        <fullName evidence="4">Lipoprotein</fullName>
    </recommendedName>
</protein>
<evidence type="ECO:0000313" key="3">
    <source>
        <dbReference type="Proteomes" id="UP000264217"/>
    </source>
</evidence>
<dbReference type="EMBL" id="QWDC01000002">
    <property type="protein sequence ID" value="RFZ92592.1"/>
    <property type="molecule type" value="Genomic_DNA"/>
</dbReference>
<keyword evidence="1" id="KW-0732">Signal</keyword>
<accession>A0A372NU15</accession>
<feature type="chain" id="PRO_5016952545" description="Lipoprotein" evidence="1">
    <location>
        <begin position="24"/>
        <end position="158"/>
    </location>
</feature>
<dbReference type="PROSITE" id="PS51257">
    <property type="entry name" value="PROKAR_LIPOPROTEIN"/>
    <property type="match status" value="1"/>
</dbReference>
<dbReference type="AlphaFoldDB" id="A0A372NU15"/>
<dbReference type="OrthoDB" id="973965at2"/>
<dbReference type="Proteomes" id="UP000264217">
    <property type="component" value="Unassembled WGS sequence"/>
</dbReference>
<evidence type="ECO:0008006" key="4">
    <source>
        <dbReference type="Google" id="ProtNLM"/>
    </source>
</evidence>
<evidence type="ECO:0000256" key="1">
    <source>
        <dbReference type="SAM" id="SignalP"/>
    </source>
</evidence>
<proteinExistence type="predicted"/>
<name>A0A372NU15_9SPHI</name>
<reference evidence="2 3" key="1">
    <citation type="submission" date="2018-08" db="EMBL/GenBank/DDBJ databases">
        <title>Mucilaginibacter sp. MYSH2.</title>
        <authorList>
            <person name="Seo T."/>
        </authorList>
    </citation>
    <scope>NUCLEOTIDE SEQUENCE [LARGE SCALE GENOMIC DNA]</scope>
    <source>
        <strain evidence="2 3">MYSH2</strain>
    </source>
</reference>
<sequence>MKILKRNLFIKSFVLMLAVLALGSCKKSSDDGSDSVGAGKGTFKINGQTYSGICASSPAISGVAGNIDVVIAVESGASFTIYNMPTGSGGSSNVVNFNDTDVAYSPQLYAISILGQATLYHSVSGTVTKTGSNAYKFDISMLDVMNNTSVSATGSGKY</sequence>
<gene>
    <name evidence="2" type="ORF">D0C36_14340</name>
</gene>
<evidence type="ECO:0000313" key="2">
    <source>
        <dbReference type="EMBL" id="RFZ92592.1"/>
    </source>
</evidence>
<comment type="caution">
    <text evidence="2">The sequence shown here is derived from an EMBL/GenBank/DDBJ whole genome shotgun (WGS) entry which is preliminary data.</text>
</comment>
<organism evidence="2 3">
    <name type="scientific">Mucilaginibacter conchicola</name>
    <dbReference type="NCBI Taxonomy" id="2303333"/>
    <lineage>
        <taxon>Bacteria</taxon>
        <taxon>Pseudomonadati</taxon>
        <taxon>Bacteroidota</taxon>
        <taxon>Sphingobacteriia</taxon>
        <taxon>Sphingobacteriales</taxon>
        <taxon>Sphingobacteriaceae</taxon>
        <taxon>Mucilaginibacter</taxon>
    </lineage>
</organism>
<keyword evidence="3" id="KW-1185">Reference proteome</keyword>
<dbReference type="RefSeq" id="WP_117392301.1">
    <property type="nucleotide sequence ID" value="NZ_QWDC01000002.1"/>
</dbReference>
<feature type="signal peptide" evidence="1">
    <location>
        <begin position="1"/>
        <end position="23"/>
    </location>
</feature>